<feature type="region of interest" description="Disordered" evidence="7">
    <location>
        <begin position="485"/>
        <end position="513"/>
    </location>
</feature>
<protein>
    <recommendedName>
        <fullName evidence="6">Multidrug and toxin extrusion protein</fullName>
    </recommendedName>
</protein>
<evidence type="ECO:0000256" key="6">
    <source>
        <dbReference type="RuleBase" id="RU004914"/>
    </source>
</evidence>
<feature type="compositionally biased region" description="Basic and acidic residues" evidence="7">
    <location>
        <begin position="1"/>
        <end position="15"/>
    </location>
</feature>
<dbReference type="NCBIfam" id="TIGR00797">
    <property type="entry name" value="matE"/>
    <property type="match status" value="1"/>
</dbReference>
<keyword evidence="9" id="KW-1185">Reference proteome</keyword>
<dbReference type="InterPro" id="IPR002528">
    <property type="entry name" value="MATE_fam"/>
</dbReference>
<dbReference type="CDD" id="cd13132">
    <property type="entry name" value="MATE_eukaryotic"/>
    <property type="match status" value="1"/>
</dbReference>
<evidence type="ECO:0000256" key="3">
    <source>
        <dbReference type="ARBA" id="ARBA00022692"/>
    </source>
</evidence>
<dbReference type="Proteomes" id="UP001295444">
    <property type="component" value="Chromosome 01"/>
</dbReference>
<comment type="similarity">
    <text evidence="2 6">Belongs to the multi antimicrobial extrusion (MATE) (TC 2.A.66.1) family.</text>
</comment>
<proteinExistence type="inferred from homology"/>
<dbReference type="GO" id="GO:0042910">
    <property type="term" value="F:xenobiotic transmembrane transporter activity"/>
    <property type="evidence" value="ECO:0007669"/>
    <property type="project" value="InterPro"/>
</dbReference>
<feature type="transmembrane region" description="Helical" evidence="6">
    <location>
        <begin position="50"/>
        <end position="71"/>
    </location>
</feature>
<sequence>MTEEKIQCDGDRQPLEESSPLRGKPSWIPRCLRRMLPAGFLDEVKEQCALAGPVFISQLMIFLINIVSTIFCGHLGKIELDSVTLAVAIINVTGSSVAIGLSSACDTLISQTYGGKNMKRIGTILQRGILILLLFCFPCWAIFINTEGILLLCRQDPEIARLTMLTQLYVYIFIPALPAVYLFQLEMRYLQNQGIIWPQVYTGICVNILNAILNAILLYGLNLGIQGSAWANTFSQILMATLLYLYIYLKKLHVKTWGGWSKDCLQEWGLFMNLAIPSMLMVCIEWWSFEIGSFLAGLISVVELGAQAIMLELATVAYMVPMGFSVAGSVRLGIALGAGNFDQAKHSSRVALICAGCFSVLTAALIAGFKNYIPYMFTSDSDVAHRLSQLLLLFAPFHVIESLSCTCGGILRGSGKQTIGAILATVGNYVFGLPIGITLMFVVKLGAFGLWIGMIISVLFQVIILITFIMLLNWEKTSDEAKNRAGVKSEAKSLQDDSTSRSGDILPFDKGHSLDDDSIQRELNLSDIASNGKYTDQLVLEDDSALEASNVVGEVLSLKQLLLRRGLAVAFAMTTLIIGLLIKFFCWQRTK</sequence>
<feature type="transmembrane region" description="Helical" evidence="6">
    <location>
        <begin position="124"/>
        <end position="144"/>
    </location>
</feature>
<organism evidence="8 9">
    <name type="scientific">Pelobates cultripes</name>
    <name type="common">Western spadefoot toad</name>
    <dbReference type="NCBI Taxonomy" id="61616"/>
    <lineage>
        <taxon>Eukaryota</taxon>
        <taxon>Metazoa</taxon>
        <taxon>Chordata</taxon>
        <taxon>Craniata</taxon>
        <taxon>Vertebrata</taxon>
        <taxon>Euteleostomi</taxon>
        <taxon>Amphibia</taxon>
        <taxon>Batrachia</taxon>
        <taxon>Anura</taxon>
        <taxon>Pelobatoidea</taxon>
        <taxon>Pelobatidae</taxon>
        <taxon>Pelobates</taxon>
    </lineage>
</organism>
<feature type="transmembrane region" description="Helical" evidence="6">
    <location>
        <begin position="309"/>
        <end position="338"/>
    </location>
</feature>
<evidence type="ECO:0000313" key="8">
    <source>
        <dbReference type="EMBL" id="CAH2222682.1"/>
    </source>
</evidence>
<dbReference type="GO" id="GO:0015297">
    <property type="term" value="F:antiporter activity"/>
    <property type="evidence" value="ECO:0007669"/>
    <property type="project" value="InterPro"/>
</dbReference>
<feature type="transmembrane region" description="Helical" evidence="6">
    <location>
        <begin position="389"/>
        <end position="411"/>
    </location>
</feature>
<feature type="compositionally biased region" description="Basic and acidic residues" evidence="7">
    <location>
        <begin position="485"/>
        <end position="499"/>
    </location>
</feature>
<feature type="transmembrane region" description="Helical" evidence="6">
    <location>
        <begin position="350"/>
        <end position="369"/>
    </location>
</feature>
<evidence type="ECO:0000256" key="1">
    <source>
        <dbReference type="ARBA" id="ARBA00004141"/>
    </source>
</evidence>
<feature type="transmembrane region" description="Helical" evidence="6">
    <location>
        <begin position="195"/>
        <end position="217"/>
    </location>
</feature>
<dbReference type="PANTHER" id="PTHR11206">
    <property type="entry name" value="MULTIDRUG RESISTANCE PROTEIN"/>
    <property type="match status" value="1"/>
</dbReference>
<feature type="transmembrane region" description="Helical" evidence="6">
    <location>
        <begin position="83"/>
        <end position="104"/>
    </location>
</feature>
<evidence type="ECO:0000256" key="4">
    <source>
        <dbReference type="ARBA" id="ARBA00022989"/>
    </source>
</evidence>
<name>A0AAD1R2N1_PELCU</name>
<evidence type="ECO:0000256" key="5">
    <source>
        <dbReference type="ARBA" id="ARBA00023136"/>
    </source>
</evidence>
<dbReference type="AlphaFoldDB" id="A0AAD1R2N1"/>
<feature type="transmembrane region" description="Helical" evidence="6">
    <location>
        <begin position="566"/>
        <end position="585"/>
    </location>
</feature>
<feature type="region of interest" description="Disordered" evidence="7">
    <location>
        <begin position="1"/>
        <end position="22"/>
    </location>
</feature>
<comment type="subcellular location">
    <subcellularLocation>
        <location evidence="1">Membrane</location>
        <topology evidence="1">Multi-pass membrane protein</topology>
    </subcellularLocation>
</comment>
<dbReference type="InterPro" id="IPR045069">
    <property type="entry name" value="MATE_euk"/>
</dbReference>
<feature type="transmembrane region" description="Helical" evidence="6">
    <location>
        <begin position="164"/>
        <end position="183"/>
    </location>
</feature>
<dbReference type="GO" id="GO:1990961">
    <property type="term" value="P:xenobiotic detoxification by transmembrane export across the plasma membrane"/>
    <property type="evidence" value="ECO:0007669"/>
    <property type="project" value="InterPro"/>
</dbReference>
<feature type="transmembrane region" description="Helical" evidence="6">
    <location>
        <begin position="229"/>
        <end position="249"/>
    </location>
</feature>
<accession>A0AAD1R2N1</accession>
<keyword evidence="4 6" id="KW-1133">Transmembrane helix</keyword>
<dbReference type="EMBL" id="OW240912">
    <property type="protein sequence ID" value="CAH2222682.1"/>
    <property type="molecule type" value="Genomic_DNA"/>
</dbReference>
<reference evidence="8" key="1">
    <citation type="submission" date="2022-03" db="EMBL/GenBank/DDBJ databases">
        <authorList>
            <person name="Alioto T."/>
            <person name="Alioto T."/>
            <person name="Gomez Garrido J."/>
        </authorList>
    </citation>
    <scope>NUCLEOTIDE SEQUENCE</scope>
</reference>
<evidence type="ECO:0000256" key="2">
    <source>
        <dbReference type="ARBA" id="ARBA00010199"/>
    </source>
</evidence>
<keyword evidence="3 6" id="KW-0812">Transmembrane</keyword>
<gene>
    <name evidence="8" type="ORF">PECUL_23A016655</name>
</gene>
<feature type="transmembrane region" description="Helical" evidence="6">
    <location>
        <begin position="270"/>
        <end position="289"/>
    </location>
</feature>
<dbReference type="GO" id="GO:0016020">
    <property type="term" value="C:membrane"/>
    <property type="evidence" value="ECO:0007669"/>
    <property type="project" value="UniProtKB-SubCell"/>
</dbReference>
<keyword evidence="5 6" id="KW-0472">Membrane</keyword>
<dbReference type="Pfam" id="PF01554">
    <property type="entry name" value="MatE"/>
    <property type="match status" value="2"/>
</dbReference>
<feature type="transmembrane region" description="Helical" evidence="6">
    <location>
        <begin position="448"/>
        <end position="474"/>
    </location>
</feature>
<feature type="transmembrane region" description="Helical" evidence="6">
    <location>
        <begin position="418"/>
        <end position="442"/>
    </location>
</feature>
<evidence type="ECO:0000313" key="9">
    <source>
        <dbReference type="Proteomes" id="UP001295444"/>
    </source>
</evidence>
<evidence type="ECO:0000256" key="7">
    <source>
        <dbReference type="SAM" id="MobiDB-lite"/>
    </source>
</evidence>